<dbReference type="AlphaFoldDB" id="A0A699UQ58"/>
<sequence length="44" mass="5199">MANTEFPLLQELARAADSHDIRDQLAVLFQREVIEDSKKMQNYY</sequence>
<accession>A0A699UQ58</accession>
<gene>
    <name evidence="1" type="ORF">Tci_896172</name>
</gene>
<proteinExistence type="predicted"/>
<feature type="non-terminal residue" evidence="1">
    <location>
        <position position="44"/>
    </location>
</feature>
<dbReference type="EMBL" id="BKCJ011350562">
    <property type="protein sequence ID" value="GFD24203.1"/>
    <property type="molecule type" value="Genomic_DNA"/>
</dbReference>
<comment type="caution">
    <text evidence="1">The sequence shown here is derived from an EMBL/GenBank/DDBJ whole genome shotgun (WGS) entry which is preliminary data.</text>
</comment>
<evidence type="ECO:0000313" key="1">
    <source>
        <dbReference type="EMBL" id="GFD24203.1"/>
    </source>
</evidence>
<protein>
    <submittedName>
        <fullName evidence="1">Uncharacterized protein</fullName>
    </submittedName>
</protein>
<reference evidence="1" key="1">
    <citation type="journal article" date="2019" name="Sci. Rep.">
        <title>Draft genome of Tanacetum cinerariifolium, the natural source of mosquito coil.</title>
        <authorList>
            <person name="Yamashiro T."/>
            <person name="Shiraishi A."/>
            <person name="Satake H."/>
            <person name="Nakayama K."/>
        </authorList>
    </citation>
    <scope>NUCLEOTIDE SEQUENCE</scope>
</reference>
<organism evidence="1">
    <name type="scientific">Tanacetum cinerariifolium</name>
    <name type="common">Dalmatian daisy</name>
    <name type="synonym">Chrysanthemum cinerariifolium</name>
    <dbReference type="NCBI Taxonomy" id="118510"/>
    <lineage>
        <taxon>Eukaryota</taxon>
        <taxon>Viridiplantae</taxon>
        <taxon>Streptophyta</taxon>
        <taxon>Embryophyta</taxon>
        <taxon>Tracheophyta</taxon>
        <taxon>Spermatophyta</taxon>
        <taxon>Magnoliopsida</taxon>
        <taxon>eudicotyledons</taxon>
        <taxon>Gunneridae</taxon>
        <taxon>Pentapetalae</taxon>
        <taxon>asterids</taxon>
        <taxon>campanulids</taxon>
        <taxon>Asterales</taxon>
        <taxon>Asteraceae</taxon>
        <taxon>Asteroideae</taxon>
        <taxon>Anthemideae</taxon>
        <taxon>Anthemidinae</taxon>
        <taxon>Tanacetum</taxon>
    </lineage>
</organism>
<name>A0A699UQ58_TANCI</name>